<dbReference type="KEGG" id="amaq:GO499_08470"/>
<name>A0A6P1T0H5_9RHOB</name>
<dbReference type="Proteomes" id="UP000464495">
    <property type="component" value="Chromosome"/>
</dbReference>
<dbReference type="EMBL" id="CP046620">
    <property type="protein sequence ID" value="QHQ35231.1"/>
    <property type="molecule type" value="Genomic_DNA"/>
</dbReference>
<feature type="domain" description="DUF3644" evidence="1">
    <location>
        <begin position="88"/>
        <end position="250"/>
    </location>
</feature>
<accession>A0A6P1T0H5</accession>
<dbReference type="AlphaFoldDB" id="A0A6P1T0H5"/>
<dbReference type="Pfam" id="PF12358">
    <property type="entry name" value="DUF3644"/>
    <property type="match status" value="1"/>
</dbReference>
<sequence>MAKRKPQGALTADEKRIVKTLLARGWRNQDIQHLINRGRVATINSARITEVKDNGKIKSAADDYVDFYIRKKDSYDPVTGLNLYDDERLIRSREAMILAVQSFNSPSLRFKTEQFAVQANIAWTYLLHEYYDRKGVKIVGKDGRSLLLSQMIKRDDCPLKKGVRNNIRDLNDIRDTVEHKLLGRSDVKFFSLFQATCLNFDQAICELFGEKLSLQSDLSVALQFAKLDFTQISDLQKYDVPDHISALDAELDGRLSDDEKADLDYRFRVVYLLESTSKSKAHFEFVKPGSEEGKQIHNILEKRVIADDDYPYKPSQAAKKIAEKSGKKFSSHNHTQAWKRYNVRPNSAAKQKHQTNKDFCIFHKSHDDYTYNEAWIDFVVGKIVSDAEYAALKGTK</sequence>
<organism evidence="2 3">
    <name type="scientific">Algicella marina</name>
    <dbReference type="NCBI Taxonomy" id="2683284"/>
    <lineage>
        <taxon>Bacteria</taxon>
        <taxon>Pseudomonadati</taxon>
        <taxon>Pseudomonadota</taxon>
        <taxon>Alphaproteobacteria</taxon>
        <taxon>Rhodobacterales</taxon>
        <taxon>Paracoccaceae</taxon>
        <taxon>Algicella</taxon>
    </lineage>
</organism>
<dbReference type="RefSeq" id="WP_161861797.1">
    <property type="nucleotide sequence ID" value="NZ_CP046620.1"/>
</dbReference>
<evidence type="ECO:0000259" key="1">
    <source>
        <dbReference type="Pfam" id="PF12358"/>
    </source>
</evidence>
<proteinExistence type="predicted"/>
<dbReference type="InterPro" id="IPR022104">
    <property type="entry name" value="DUF3644"/>
</dbReference>
<reference evidence="2 3" key="1">
    <citation type="submission" date="2019-12" db="EMBL/GenBank/DDBJ databases">
        <title>Complete genome sequence of Algicella marina strain 9Alg 56(T) isolated from the red alga Tichocarpus crinitus.</title>
        <authorList>
            <person name="Kim S.-G."/>
            <person name="Nedashkovskaya O.I."/>
        </authorList>
    </citation>
    <scope>NUCLEOTIDE SEQUENCE [LARGE SCALE GENOMIC DNA]</scope>
    <source>
        <strain evidence="2 3">9Alg 56</strain>
    </source>
</reference>
<evidence type="ECO:0000313" key="2">
    <source>
        <dbReference type="EMBL" id="QHQ35231.1"/>
    </source>
</evidence>
<evidence type="ECO:0000313" key="3">
    <source>
        <dbReference type="Proteomes" id="UP000464495"/>
    </source>
</evidence>
<protein>
    <submittedName>
        <fullName evidence="2">DUF3644 domain-containing protein</fullName>
    </submittedName>
</protein>
<keyword evidence="3" id="KW-1185">Reference proteome</keyword>
<gene>
    <name evidence="2" type="ORF">GO499_08470</name>
</gene>